<dbReference type="Pfam" id="PF12796">
    <property type="entry name" value="Ank_2"/>
    <property type="match status" value="2"/>
</dbReference>
<accession>A0A1Q9DUX7</accession>
<comment type="caution">
    <text evidence="6">The sequence shown here is derived from an EMBL/GenBank/DDBJ whole genome shotgun (WGS) entry which is preliminary data.</text>
</comment>
<dbReference type="GO" id="GO:0004672">
    <property type="term" value="F:protein kinase activity"/>
    <property type="evidence" value="ECO:0007669"/>
    <property type="project" value="InterPro"/>
</dbReference>
<evidence type="ECO:0000313" key="6">
    <source>
        <dbReference type="EMBL" id="OLP98980.1"/>
    </source>
</evidence>
<dbReference type="InterPro" id="IPR036770">
    <property type="entry name" value="Ankyrin_rpt-contain_sf"/>
</dbReference>
<proteinExistence type="predicted"/>
<dbReference type="Pfam" id="PF00069">
    <property type="entry name" value="Pkinase"/>
    <property type="match status" value="1"/>
</dbReference>
<dbReference type="SUPFAM" id="SSF56112">
    <property type="entry name" value="Protein kinase-like (PK-like)"/>
    <property type="match status" value="1"/>
</dbReference>
<protein>
    <submittedName>
        <fullName evidence="6">Serine/threonine-protein phosphatase 6 regulatory ankyrin repeat subunit B</fullName>
    </submittedName>
</protein>
<dbReference type="PANTHER" id="PTHR24198">
    <property type="entry name" value="ANKYRIN REPEAT AND PROTEIN KINASE DOMAIN-CONTAINING PROTEIN"/>
    <property type="match status" value="1"/>
</dbReference>
<dbReference type="Proteomes" id="UP000186817">
    <property type="component" value="Unassembled WGS sequence"/>
</dbReference>
<gene>
    <name evidence="6" type="primary">Ankrd44</name>
    <name evidence="6" type="ORF">AK812_SmicGene18488</name>
</gene>
<evidence type="ECO:0000259" key="5">
    <source>
        <dbReference type="PROSITE" id="PS50011"/>
    </source>
</evidence>
<dbReference type="PROSITE" id="PS50297">
    <property type="entry name" value="ANK_REP_REGION"/>
    <property type="match status" value="5"/>
</dbReference>
<dbReference type="InterPro" id="IPR008271">
    <property type="entry name" value="Ser/Thr_kinase_AS"/>
</dbReference>
<name>A0A1Q9DUX7_SYMMI</name>
<feature type="region of interest" description="Disordered" evidence="4">
    <location>
        <begin position="636"/>
        <end position="660"/>
    </location>
</feature>
<dbReference type="Gene3D" id="1.25.40.20">
    <property type="entry name" value="Ankyrin repeat-containing domain"/>
    <property type="match status" value="3"/>
</dbReference>
<keyword evidence="2 3" id="KW-0040">ANK repeat</keyword>
<sequence length="951" mass="105007">MPKPAIGKRLPRGNSKTAWEDEMPKAGAQLLEAIAARDMAQSQGLLMAQVDVNSHRDRFGRTALHLAALQGIVGLSRMLVNHGADVDVQEGVGNTALHLAVINWQNLLIRVLLDASANTNIANSAGDTPLMLSVNAGNLQAMQLLLDAGAKVDFEQEKGGDDFNSDVAPRSGSVLLRAVQRQVLCELVEVIIEAKAKTDVADEDANRPLHLAIQNGDSRVTRLLLESRADPDTTNRSGRTATHIAAATGAVRIVRILAEHRADVNIKDNAEVSPLQIANSSTQRLLREMGAQDSRPSTSMGLAEGAEWAGGPKGGGLAQSCKHAKRRGVLGSSYSPVCDMAKPWMLNDEYSKDVRLLYVPPDGRCFFWGLLVDSLSEEEKTEWRLAERGNGWPVDASRKHQEDRGLLNIKLLDFSTCRDRLGTIDLVVVQDPAQEQRLQAFVHSKLNLNTQCKTAFLNSRTPCAWPANRGDGTILMKRAKMRTCKKLLPMGVSLLVPRKLWQPLSLRFTASSDSIKKVSETLMLSTREHPRKLHMLLMVDHLSAQDSASLSAAGQQAVTDLLFQRGDLSLMGVIFSHHAGTWSELTVEEVIEMRRIHDTCGSQAEDKILACVIVDTGVYPAGRFRVEEIPEQEVAKRPLRPGLSNQRSLPSLGEGTGGDQLLKRMQTSPVLSQANLRKKPSGSNLPKLAWNLDSPTRSVVERCERHKDAAGGLMTKRLGVLRASGTWDLIRGLRCRHPDFATYVRWNSRRSIGMGNLSSSETNGIEEELCLGDFGKRYTLGKQIGKGSQGVVHVCHDRESGACKAVKMLDRRNKTAWATYRREVELSQATTGRNIASILEEFVDADRCYVIMEKFEGHLRRALKWVLKESGVEASGLDPFSLGNVVRQALSAILHLHTCGVVHRDVKAHNLLIDRFDLRDPKCRIVLADFGAERKEHRDNIQFTVHFQIRL</sequence>
<organism evidence="6 7">
    <name type="scientific">Symbiodinium microadriaticum</name>
    <name type="common">Dinoflagellate</name>
    <name type="synonym">Zooxanthella microadriatica</name>
    <dbReference type="NCBI Taxonomy" id="2951"/>
    <lineage>
        <taxon>Eukaryota</taxon>
        <taxon>Sar</taxon>
        <taxon>Alveolata</taxon>
        <taxon>Dinophyceae</taxon>
        <taxon>Suessiales</taxon>
        <taxon>Symbiodiniaceae</taxon>
        <taxon>Symbiodinium</taxon>
    </lineage>
</organism>
<dbReference type="PROSITE" id="PS00108">
    <property type="entry name" value="PROTEIN_KINASE_ST"/>
    <property type="match status" value="1"/>
</dbReference>
<dbReference type="SMART" id="SM00248">
    <property type="entry name" value="ANK"/>
    <property type="match status" value="5"/>
</dbReference>
<dbReference type="Gene3D" id="3.30.200.20">
    <property type="entry name" value="Phosphorylase Kinase, domain 1"/>
    <property type="match status" value="1"/>
</dbReference>
<evidence type="ECO:0000256" key="1">
    <source>
        <dbReference type="ARBA" id="ARBA00022737"/>
    </source>
</evidence>
<evidence type="ECO:0000256" key="4">
    <source>
        <dbReference type="SAM" id="MobiDB-lite"/>
    </source>
</evidence>
<dbReference type="SUPFAM" id="SSF48403">
    <property type="entry name" value="Ankyrin repeat"/>
    <property type="match status" value="1"/>
</dbReference>
<evidence type="ECO:0000313" key="7">
    <source>
        <dbReference type="Proteomes" id="UP000186817"/>
    </source>
</evidence>
<dbReference type="InterPro" id="IPR011009">
    <property type="entry name" value="Kinase-like_dom_sf"/>
</dbReference>
<feature type="repeat" description="ANK" evidence="3">
    <location>
        <begin position="237"/>
        <end position="269"/>
    </location>
</feature>
<dbReference type="EMBL" id="LSRX01000378">
    <property type="protein sequence ID" value="OLP98980.1"/>
    <property type="molecule type" value="Genomic_DNA"/>
</dbReference>
<dbReference type="InterPro" id="IPR002110">
    <property type="entry name" value="Ankyrin_rpt"/>
</dbReference>
<dbReference type="OrthoDB" id="285735at2759"/>
<dbReference type="AlphaFoldDB" id="A0A1Q9DUX7"/>
<evidence type="ECO:0000256" key="2">
    <source>
        <dbReference type="ARBA" id="ARBA00023043"/>
    </source>
</evidence>
<feature type="domain" description="Protein kinase" evidence="5">
    <location>
        <begin position="778"/>
        <end position="951"/>
    </location>
</feature>
<keyword evidence="7" id="KW-1185">Reference proteome</keyword>
<dbReference type="GO" id="GO:0005524">
    <property type="term" value="F:ATP binding"/>
    <property type="evidence" value="ECO:0007669"/>
    <property type="project" value="InterPro"/>
</dbReference>
<dbReference type="PROSITE" id="PS50011">
    <property type="entry name" value="PROTEIN_KINASE_DOM"/>
    <property type="match status" value="1"/>
</dbReference>
<reference evidence="6 7" key="1">
    <citation type="submission" date="2016-02" db="EMBL/GenBank/DDBJ databases">
        <title>Genome analysis of coral dinoflagellate symbionts highlights evolutionary adaptations to a symbiotic lifestyle.</title>
        <authorList>
            <person name="Aranda M."/>
            <person name="Li Y."/>
            <person name="Liew Y.J."/>
            <person name="Baumgarten S."/>
            <person name="Simakov O."/>
            <person name="Wilson M."/>
            <person name="Piel J."/>
            <person name="Ashoor H."/>
            <person name="Bougouffa S."/>
            <person name="Bajic V.B."/>
            <person name="Ryu T."/>
            <person name="Ravasi T."/>
            <person name="Bayer T."/>
            <person name="Micklem G."/>
            <person name="Kim H."/>
            <person name="Bhak J."/>
            <person name="Lajeunesse T.C."/>
            <person name="Voolstra C.R."/>
        </authorList>
    </citation>
    <scope>NUCLEOTIDE SEQUENCE [LARGE SCALE GENOMIC DNA]</scope>
    <source>
        <strain evidence="6 7">CCMP2467</strain>
    </source>
</reference>
<feature type="repeat" description="ANK" evidence="3">
    <location>
        <begin position="59"/>
        <end position="91"/>
    </location>
</feature>
<dbReference type="Gene3D" id="1.10.510.10">
    <property type="entry name" value="Transferase(Phosphotransferase) domain 1"/>
    <property type="match status" value="1"/>
</dbReference>
<dbReference type="SMART" id="SM00220">
    <property type="entry name" value="S_TKc"/>
    <property type="match status" value="1"/>
</dbReference>
<keyword evidence="1" id="KW-0677">Repeat</keyword>
<dbReference type="PROSITE" id="PS50088">
    <property type="entry name" value="ANK_REPEAT"/>
    <property type="match status" value="5"/>
</dbReference>
<dbReference type="InterPro" id="IPR000719">
    <property type="entry name" value="Prot_kinase_dom"/>
</dbReference>
<dbReference type="PANTHER" id="PTHR24198:SF165">
    <property type="entry name" value="ANKYRIN REPEAT-CONTAINING PROTEIN-RELATED"/>
    <property type="match status" value="1"/>
</dbReference>
<feature type="repeat" description="ANK" evidence="3">
    <location>
        <begin position="125"/>
        <end position="157"/>
    </location>
</feature>
<evidence type="ECO:0000256" key="3">
    <source>
        <dbReference type="PROSITE-ProRule" id="PRU00023"/>
    </source>
</evidence>
<feature type="repeat" description="ANK" evidence="3">
    <location>
        <begin position="92"/>
        <end position="124"/>
    </location>
</feature>
<feature type="repeat" description="ANK" evidence="3">
    <location>
        <begin position="204"/>
        <end position="236"/>
    </location>
</feature>